<feature type="transmembrane region" description="Helical" evidence="1">
    <location>
        <begin position="20"/>
        <end position="43"/>
    </location>
</feature>
<reference evidence="2 3" key="1">
    <citation type="journal article" date="2016" name="Nat. Commun.">
        <title>Thousands of microbial genomes shed light on interconnected biogeochemical processes in an aquifer system.</title>
        <authorList>
            <person name="Anantharaman K."/>
            <person name="Brown C.T."/>
            <person name="Hug L.A."/>
            <person name="Sharon I."/>
            <person name="Castelle C.J."/>
            <person name="Probst A.J."/>
            <person name="Thomas B.C."/>
            <person name="Singh A."/>
            <person name="Wilkins M.J."/>
            <person name="Karaoz U."/>
            <person name="Brodie E.L."/>
            <person name="Williams K.H."/>
            <person name="Hubbard S.S."/>
            <person name="Banfield J.F."/>
        </authorList>
    </citation>
    <scope>NUCLEOTIDE SEQUENCE [LARGE SCALE GENOMIC DNA]</scope>
</reference>
<protein>
    <submittedName>
        <fullName evidence="2">Uncharacterized protein</fullName>
    </submittedName>
</protein>
<dbReference type="EMBL" id="MHKB01000008">
    <property type="protein sequence ID" value="OGY79679.1"/>
    <property type="molecule type" value="Genomic_DNA"/>
</dbReference>
<sequence>MYYKNNFQSDSKNTYSAKKYFSIAFQWSLSCAILILGFSFGILQVQAAWQEPPAGCETPDSPSYDDGACNITPPLNTSAAAQVKLGSLTTGGLISTNGLRIQGGTIDFTGASNVTLGIGVVDTAEIQNATILWEDLNGDVTSRIPDLNSLDTRYDARYVNIPGDSMTGGLQFQTVDINNVPARGVIEINQPPTGKHAIGIFESGRDAVSLFVRLVDNANAAALQAIQNSGNAPIALFNAAGGNALQATSTGSNPTISVNSTGTGGGVVATTNGGAVFTGTTQSGTIIAGTTATGTGLALQNITSAPSQVTLTGPSGAGVFETATSRVVLAGAQGAGVFQNNAVFFEMPPNTTRIHGGNITLQGTGSNIFIENGNINIQDGQLMVSTSSPINPAVDVTGNVDVNGNLTAALIEATDHFKGNGIEVRNVESVHNDANDAEGALVSAKIPEIRTAVFTIERLNVGMQTIIPLSDFGIPHDGYTVIPVGLEVLKCPGCRQANNENEVWSEYDPYLGEEDYLRYNRCDGNTWRNNILITNQLQDFSMFTIIFTYYSVPSDNPGNPCGYQNFNFDL</sequence>
<keyword evidence="1" id="KW-1133">Transmembrane helix</keyword>
<evidence type="ECO:0000313" key="2">
    <source>
        <dbReference type="EMBL" id="OGY79679.1"/>
    </source>
</evidence>
<organism evidence="2 3">
    <name type="scientific">Candidatus Kerfeldbacteria bacterium RIFCSPHIGHO2_02_FULL_42_14</name>
    <dbReference type="NCBI Taxonomy" id="1798540"/>
    <lineage>
        <taxon>Bacteria</taxon>
        <taxon>Candidatus Kerfeldiibacteriota</taxon>
    </lineage>
</organism>
<keyword evidence="1" id="KW-0472">Membrane</keyword>
<accession>A0A1G2AT17</accession>
<name>A0A1G2AT17_9BACT</name>
<evidence type="ECO:0000256" key="1">
    <source>
        <dbReference type="SAM" id="Phobius"/>
    </source>
</evidence>
<evidence type="ECO:0000313" key="3">
    <source>
        <dbReference type="Proteomes" id="UP000177165"/>
    </source>
</evidence>
<dbReference type="PROSITE" id="PS51257">
    <property type="entry name" value="PROKAR_LIPOPROTEIN"/>
    <property type="match status" value="1"/>
</dbReference>
<keyword evidence="1" id="KW-0812">Transmembrane</keyword>
<dbReference type="Proteomes" id="UP000177165">
    <property type="component" value="Unassembled WGS sequence"/>
</dbReference>
<gene>
    <name evidence="2" type="ORF">A3B74_02815</name>
</gene>
<dbReference type="AlphaFoldDB" id="A0A1G2AT17"/>
<proteinExistence type="predicted"/>
<dbReference type="STRING" id="1798540.A3B74_02815"/>
<comment type="caution">
    <text evidence="2">The sequence shown here is derived from an EMBL/GenBank/DDBJ whole genome shotgun (WGS) entry which is preliminary data.</text>
</comment>